<dbReference type="AlphaFoldDB" id="A0A383BV76"/>
<evidence type="ECO:0000256" key="1">
    <source>
        <dbReference type="SAM" id="Phobius"/>
    </source>
</evidence>
<feature type="non-terminal residue" evidence="2">
    <location>
        <position position="186"/>
    </location>
</feature>
<proteinExistence type="predicted"/>
<keyword evidence="1" id="KW-1133">Transmembrane helix</keyword>
<dbReference type="EMBL" id="UINC01203070">
    <property type="protein sequence ID" value="SVE23155.1"/>
    <property type="molecule type" value="Genomic_DNA"/>
</dbReference>
<gene>
    <name evidence="2" type="ORF">METZ01_LOCUS476009</name>
</gene>
<reference evidence="2" key="1">
    <citation type="submission" date="2018-05" db="EMBL/GenBank/DDBJ databases">
        <authorList>
            <person name="Lanie J.A."/>
            <person name="Ng W.-L."/>
            <person name="Kazmierczak K.M."/>
            <person name="Andrzejewski T.M."/>
            <person name="Davidsen T.M."/>
            <person name="Wayne K.J."/>
            <person name="Tettelin H."/>
            <person name="Glass J.I."/>
            <person name="Rusch D."/>
            <person name="Podicherti R."/>
            <person name="Tsui H.-C.T."/>
            <person name="Winkler M.E."/>
        </authorList>
    </citation>
    <scope>NUCLEOTIDE SEQUENCE</scope>
</reference>
<keyword evidence="1" id="KW-0472">Membrane</keyword>
<organism evidence="2">
    <name type="scientific">marine metagenome</name>
    <dbReference type="NCBI Taxonomy" id="408172"/>
    <lineage>
        <taxon>unclassified sequences</taxon>
        <taxon>metagenomes</taxon>
        <taxon>ecological metagenomes</taxon>
    </lineage>
</organism>
<dbReference type="SUPFAM" id="SSF52266">
    <property type="entry name" value="SGNH hydrolase"/>
    <property type="match status" value="1"/>
</dbReference>
<evidence type="ECO:0000313" key="2">
    <source>
        <dbReference type="EMBL" id="SVE23155.1"/>
    </source>
</evidence>
<dbReference type="Gene3D" id="3.40.50.1110">
    <property type="entry name" value="SGNH hydrolase"/>
    <property type="match status" value="1"/>
</dbReference>
<sequence>MLIDILLSIVIGIVIFFIIELTIQKIVFSVREQFPWLITEKDEIPNLSKDGLAKFIPHGFDSELGWVRKPLTSNQEKGKHSTTEWNVDKNSARKNPSFDNLNSLISCYGDSFTFSRQVNDDETWPHYLSKSLNSNVLNFGVGNYGIDQSLLRLKREFPTNKTEIVILAVVPETICRILSIWKHYYE</sequence>
<evidence type="ECO:0008006" key="3">
    <source>
        <dbReference type="Google" id="ProtNLM"/>
    </source>
</evidence>
<dbReference type="InterPro" id="IPR036514">
    <property type="entry name" value="SGNH_hydro_sf"/>
</dbReference>
<keyword evidence="1" id="KW-0812">Transmembrane</keyword>
<protein>
    <recommendedName>
        <fullName evidence="3">SGNH hydrolase-type esterase domain-containing protein</fullName>
    </recommendedName>
</protein>
<accession>A0A383BV76</accession>
<feature type="transmembrane region" description="Helical" evidence="1">
    <location>
        <begin position="6"/>
        <end position="23"/>
    </location>
</feature>
<name>A0A383BV76_9ZZZZ</name>